<accession>A0A3M5VKC2</accession>
<gene>
    <name evidence="1" type="ORF">ALP29_201555</name>
</gene>
<dbReference type="AlphaFoldDB" id="A0A3M5VKC2"/>
<sequence length="47" mass="5280">MLRHCLGRDIPVMGVIGGGYSKDRQALARRHGILHHSAQRVWNDMGL</sequence>
<dbReference type="Proteomes" id="UP000280395">
    <property type="component" value="Unassembled WGS sequence"/>
</dbReference>
<comment type="caution">
    <text evidence="1">The sequence shown here is derived from an EMBL/GenBank/DDBJ whole genome shotgun (WGS) entry which is preliminary data.</text>
</comment>
<evidence type="ECO:0000313" key="1">
    <source>
        <dbReference type="EMBL" id="RMU58620.1"/>
    </source>
</evidence>
<organism evidence="1 2">
    <name type="scientific">Pseudomonas syringae pv. avii</name>
    <dbReference type="NCBI Taxonomy" id="663959"/>
    <lineage>
        <taxon>Bacteria</taxon>
        <taxon>Pseudomonadati</taxon>
        <taxon>Pseudomonadota</taxon>
        <taxon>Gammaproteobacteria</taxon>
        <taxon>Pseudomonadales</taxon>
        <taxon>Pseudomonadaceae</taxon>
        <taxon>Pseudomonas</taxon>
        <taxon>Pseudomonas syringae</taxon>
    </lineage>
</organism>
<name>A0A3M5VKC2_PSESX</name>
<reference evidence="1 2" key="1">
    <citation type="submission" date="2018-08" db="EMBL/GenBank/DDBJ databases">
        <title>Recombination of ecologically and evolutionarily significant loci maintains genetic cohesion in the Pseudomonas syringae species complex.</title>
        <authorList>
            <person name="Dillon M."/>
            <person name="Thakur S."/>
            <person name="Almeida R.N.D."/>
            <person name="Weir B.S."/>
            <person name="Guttman D.S."/>
        </authorList>
    </citation>
    <scope>NUCLEOTIDE SEQUENCE [LARGE SCALE GENOMIC DNA]</scope>
    <source>
        <strain evidence="1 2">ICMP 14479</strain>
    </source>
</reference>
<protein>
    <recommendedName>
        <fullName evidence="3">Histone deacetylase domain-containing protein</fullName>
    </recommendedName>
</protein>
<evidence type="ECO:0000313" key="2">
    <source>
        <dbReference type="Proteomes" id="UP000280395"/>
    </source>
</evidence>
<proteinExistence type="predicted"/>
<dbReference type="EMBL" id="RBUA01000553">
    <property type="protein sequence ID" value="RMU58620.1"/>
    <property type="molecule type" value="Genomic_DNA"/>
</dbReference>
<evidence type="ECO:0008006" key="3">
    <source>
        <dbReference type="Google" id="ProtNLM"/>
    </source>
</evidence>